<feature type="active site" description="O-(5'-phospho-DNA)-serine intermediate" evidence="4 5">
    <location>
        <position position="13"/>
    </location>
</feature>
<dbReference type="Proteomes" id="UP000218288">
    <property type="component" value="Chromosome"/>
</dbReference>
<accession>A0A160PEC9</accession>
<protein>
    <submittedName>
        <fullName evidence="8">Resolvase domain-containing protein</fullName>
    </submittedName>
</protein>
<reference evidence="8 9" key="1">
    <citation type="journal article" date="2016" name="Genome Announc.">
        <title>Complete Genome Sequence of Methylobacterium populi P-1M, Isolated from Pink-Pigmented Household Biofilm.</title>
        <authorList>
            <person name="Morohoshi T."/>
            <person name="Ikeda T."/>
        </authorList>
    </citation>
    <scope>NUCLEOTIDE SEQUENCE [LARGE SCALE GENOMIC DNA]</scope>
    <source>
        <strain evidence="8 9">P-1M</strain>
    </source>
</reference>
<feature type="region of interest" description="Disordered" evidence="6">
    <location>
        <begin position="151"/>
        <end position="171"/>
    </location>
</feature>
<organism evidence="8 9">
    <name type="scientific">Methylorubrum populi</name>
    <dbReference type="NCBI Taxonomy" id="223967"/>
    <lineage>
        <taxon>Bacteria</taxon>
        <taxon>Pseudomonadati</taxon>
        <taxon>Pseudomonadota</taxon>
        <taxon>Alphaproteobacteria</taxon>
        <taxon>Hyphomicrobiales</taxon>
        <taxon>Methylobacteriaceae</taxon>
        <taxon>Methylorubrum</taxon>
    </lineage>
</organism>
<dbReference type="OrthoDB" id="2290206at2"/>
<dbReference type="CDD" id="cd00338">
    <property type="entry name" value="Ser_Recombinase"/>
    <property type="match status" value="1"/>
</dbReference>
<sequence length="230" mass="24330">MTAGRFVSYLRVSTDRQGRSGLGLDAQRATVAAYLNGGSWSLIAEFVEVESGRNADRPELARALALCRAHRAALVVAKVDRLARSQAFLSNLLAAGVDVRFCDLPQIEGPTGRFLLQQMMSVAELEAGLISARTKAALAAAKARGQRLGGFRGRAGTADDTARARSARSRQADEHAAVLEPILQRIDPVGTASLRMVAAALSAEHIPTPSGRGTWTAAAVARLRARMSAA</sequence>
<dbReference type="EMBL" id="AP014809">
    <property type="protein sequence ID" value="BAU89650.1"/>
    <property type="molecule type" value="Genomic_DNA"/>
</dbReference>
<keyword evidence="2" id="KW-0238">DNA-binding</keyword>
<dbReference type="InterPro" id="IPR036162">
    <property type="entry name" value="Resolvase-like_N_sf"/>
</dbReference>
<evidence type="ECO:0000256" key="4">
    <source>
        <dbReference type="PIRSR" id="PIRSR606118-50"/>
    </source>
</evidence>
<evidence type="ECO:0000256" key="6">
    <source>
        <dbReference type="SAM" id="MobiDB-lite"/>
    </source>
</evidence>
<dbReference type="GO" id="GO:0003677">
    <property type="term" value="F:DNA binding"/>
    <property type="evidence" value="ECO:0007669"/>
    <property type="project" value="UniProtKB-KW"/>
</dbReference>
<evidence type="ECO:0000256" key="5">
    <source>
        <dbReference type="PROSITE-ProRule" id="PRU10137"/>
    </source>
</evidence>
<dbReference type="PANTHER" id="PTHR30461">
    <property type="entry name" value="DNA-INVERTASE FROM LAMBDOID PROPHAGE"/>
    <property type="match status" value="1"/>
</dbReference>
<keyword evidence="1" id="KW-0229">DNA integration</keyword>
<dbReference type="GO" id="GO:0000150">
    <property type="term" value="F:DNA strand exchange activity"/>
    <property type="evidence" value="ECO:0007669"/>
    <property type="project" value="InterPro"/>
</dbReference>
<evidence type="ECO:0000313" key="8">
    <source>
        <dbReference type="EMBL" id="BAU89650.1"/>
    </source>
</evidence>
<evidence type="ECO:0000259" key="7">
    <source>
        <dbReference type="PROSITE" id="PS51736"/>
    </source>
</evidence>
<evidence type="ECO:0000256" key="3">
    <source>
        <dbReference type="ARBA" id="ARBA00023172"/>
    </source>
</evidence>
<proteinExistence type="predicted"/>
<dbReference type="SMART" id="SM00857">
    <property type="entry name" value="Resolvase"/>
    <property type="match status" value="1"/>
</dbReference>
<dbReference type="InterPro" id="IPR006119">
    <property type="entry name" value="Resolv_N"/>
</dbReference>
<dbReference type="SUPFAM" id="SSF53041">
    <property type="entry name" value="Resolvase-like"/>
    <property type="match status" value="1"/>
</dbReference>
<keyword evidence="3" id="KW-0233">DNA recombination</keyword>
<dbReference type="Gene3D" id="3.40.50.1390">
    <property type="entry name" value="Resolvase, N-terminal catalytic domain"/>
    <property type="match status" value="1"/>
</dbReference>
<dbReference type="PROSITE" id="PS00397">
    <property type="entry name" value="RECOMBINASES_1"/>
    <property type="match status" value="1"/>
</dbReference>
<dbReference type="RefSeq" id="WP_096484129.1">
    <property type="nucleotide sequence ID" value="NZ_AP014809.1"/>
</dbReference>
<dbReference type="PANTHER" id="PTHR30461:SF2">
    <property type="entry name" value="SERINE RECOMBINASE PINE-RELATED"/>
    <property type="match status" value="1"/>
</dbReference>
<dbReference type="AlphaFoldDB" id="A0A160PEC9"/>
<evidence type="ECO:0000256" key="1">
    <source>
        <dbReference type="ARBA" id="ARBA00022908"/>
    </source>
</evidence>
<gene>
    <name evidence="8" type="ORF">MPPM_1045</name>
</gene>
<dbReference type="Pfam" id="PF00239">
    <property type="entry name" value="Resolvase"/>
    <property type="match status" value="1"/>
</dbReference>
<dbReference type="InterPro" id="IPR006118">
    <property type="entry name" value="Recombinase_CS"/>
</dbReference>
<dbReference type="InterPro" id="IPR050639">
    <property type="entry name" value="SSR_resolvase"/>
</dbReference>
<evidence type="ECO:0000313" key="9">
    <source>
        <dbReference type="Proteomes" id="UP000218288"/>
    </source>
</evidence>
<evidence type="ECO:0000256" key="2">
    <source>
        <dbReference type="ARBA" id="ARBA00023125"/>
    </source>
</evidence>
<name>A0A160PEC9_9HYPH</name>
<dbReference type="GO" id="GO:0015074">
    <property type="term" value="P:DNA integration"/>
    <property type="evidence" value="ECO:0007669"/>
    <property type="project" value="UniProtKB-KW"/>
</dbReference>
<feature type="domain" description="Resolvase/invertase-type recombinase catalytic" evidence="7">
    <location>
        <begin position="5"/>
        <end position="145"/>
    </location>
</feature>
<dbReference type="PROSITE" id="PS51736">
    <property type="entry name" value="RECOMBINASES_3"/>
    <property type="match status" value="1"/>
</dbReference>